<feature type="compositionally biased region" description="Basic and acidic residues" evidence="1">
    <location>
        <begin position="91"/>
        <end position="101"/>
    </location>
</feature>
<protein>
    <recommendedName>
        <fullName evidence="4">SAM domain-containing protein</fullName>
    </recommendedName>
</protein>
<reference evidence="2 3" key="1">
    <citation type="submission" date="2024-03" db="EMBL/GenBank/DDBJ databases">
        <title>Aureococcus anophagefferens CCMP1851 and Kratosvirus quantuckense: Draft genome of a second virus-susceptible host strain in the model system.</title>
        <authorList>
            <person name="Chase E."/>
            <person name="Truchon A.R."/>
            <person name="Schepens W."/>
            <person name="Wilhelm S.W."/>
        </authorList>
    </citation>
    <scope>NUCLEOTIDE SEQUENCE [LARGE SCALE GENOMIC DNA]</scope>
    <source>
        <strain evidence="2 3">CCMP1851</strain>
    </source>
</reference>
<evidence type="ECO:0000313" key="2">
    <source>
        <dbReference type="EMBL" id="KAK7231862.1"/>
    </source>
</evidence>
<dbReference type="EMBL" id="JBBJCI010000373">
    <property type="protein sequence ID" value="KAK7231862.1"/>
    <property type="molecule type" value="Genomic_DNA"/>
</dbReference>
<sequence length="185" mass="19610">MRPQSSSASKPSAEALPAAAAAADATPVKKGWFAKKLGGLNKPGAVPPEVAKAEFHWQDTAGNQRGPSTWAEYEAAQSGETGPDSLVYAEKGSRRPPKDAGDALEGLTEEDKAAAAELAEWFKAHGYPSLERAPGVLHALVVVGLRFRGALAHLQEDDVLAIPDIKRGHQKMLIKVVKDLQDSKA</sequence>
<gene>
    <name evidence="2" type="ORF">SO694_00082173</name>
</gene>
<evidence type="ECO:0008006" key="4">
    <source>
        <dbReference type="Google" id="ProtNLM"/>
    </source>
</evidence>
<accession>A0ABR1FJ86</accession>
<name>A0ABR1FJ86_AURAN</name>
<organism evidence="2 3">
    <name type="scientific">Aureococcus anophagefferens</name>
    <name type="common">Harmful bloom alga</name>
    <dbReference type="NCBI Taxonomy" id="44056"/>
    <lineage>
        <taxon>Eukaryota</taxon>
        <taxon>Sar</taxon>
        <taxon>Stramenopiles</taxon>
        <taxon>Ochrophyta</taxon>
        <taxon>Pelagophyceae</taxon>
        <taxon>Pelagomonadales</taxon>
        <taxon>Pelagomonadaceae</taxon>
        <taxon>Aureococcus</taxon>
    </lineage>
</organism>
<evidence type="ECO:0000313" key="3">
    <source>
        <dbReference type="Proteomes" id="UP001363151"/>
    </source>
</evidence>
<feature type="region of interest" description="Disordered" evidence="1">
    <location>
        <begin position="58"/>
        <end position="104"/>
    </location>
</feature>
<evidence type="ECO:0000256" key="1">
    <source>
        <dbReference type="SAM" id="MobiDB-lite"/>
    </source>
</evidence>
<proteinExistence type="predicted"/>
<keyword evidence="3" id="KW-1185">Reference proteome</keyword>
<dbReference type="Proteomes" id="UP001363151">
    <property type="component" value="Unassembled WGS sequence"/>
</dbReference>
<comment type="caution">
    <text evidence="2">The sequence shown here is derived from an EMBL/GenBank/DDBJ whole genome shotgun (WGS) entry which is preliminary data.</text>
</comment>